<evidence type="ECO:0000256" key="2">
    <source>
        <dbReference type="ARBA" id="ARBA00023082"/>
    </source>
</evidence>
<dbReference type="Proteomes" id="UP001569963">
    <property type="component" value="Unassembled WGS sequence"/>
</dbReference>
<dbReference type="InterPro" id="IPR013325">
    <property type="entry name" value="RNA_pol_sigma_r2"/>
</dbReference>
<sequence>MNDHLLVEALRERDHGAMAAVYDAHAHRLYAYCWFQLRCRDTAQVALRDTFIVAEAHIDELRDPDRFRAWLYAIARLECARRMPPKDRVPDVRVASHDQEDVDQRVTAWQAVLAMRPASRELLELAVRHRLPLPDLAAVLGLSLRDAQEASDLAQDDLEVALAAQILVQQGPYGCAERAQLLRERCGELVHDLSERLVEHARACPVCGAFRPRTVSAKKVYSLLPDARPRADLRLRVMSCFLDPELVGYRLFVATRVTDFASDGFPLQDGRSRRQARPRGGGFWLGRHRKRPSETQDAGPGAQVVRAAVVLTVVALLSAGGVASMYGLVGTAKGPAGTASGRQPTAMPGLSQTPEAERSPGTRPEGPETFDPAPVSATFPLGARASAAPPVAMPAPPPVPVSGTESTVARGSLTVSPLFLDLAGGSDSSIELRAEGGPVPWQAKAQGAIRVQPSSGLLQAGQTMAVHVHVSRRPDARGEGTVTFAPSSTKVHVTWRQDAPPTTGPSPMPTGSGSASPSMPPETHRPGGPGPTPSEPQGPGDTRPTPSPSPTPAPTPPSGDPPESTPPPTGRSSGSTSQDVSPTSSA</sequence>
<dbReference type="SUPFAM" id="SSF88946">
    <property type="entry name" value="Sigma2 domain of RNA polymerase sigma factors"/>
    <property type="match status" value="1"/>
</dbReference>
<name>A0ABV4QJ50_9ACTN</name>
<gene>
    <name evidence="6" type="ORF">SM611_26100</name>
</gene>
<dbReference type="Gene3D" id="1.10.1740.10">
    <property type="match status" value="1"/>
</dbReference>
<dbReference type="RefSeq" id="WP_371952618.1">
    <property type="nucleotide sequence ID" value="NZ_JAXCEI010000012.1"/>
</dbReference>
<dbReference type="PANTHER" id="PTHR43133:SF8">
    <property type="entry name" value="RNA POLYMERASE SIGMA FACTOR HI_1459-RELATED"/>
    <property type="match status" value="1"/>
</dbReference>
<comment type="caution">
    <text evidence="6">The sequence shown here is derived from an EMBL/GenBank/DDBJ whole genome shotgun (WGS) entry which is preliminary data.</text>
</comment>
<feature type="region of interest" description="Disordered" evidence="5">
    <location>
        <begin position="472"/>
        <end position="586"/>
    </location>
</feature>
<keyword evidence="7" id="KW-1185">Reference proteome</keyword>
<dbReference type="InterPro" id="IPR039425">
    <property type="entry name" value="RNA_pol_sigma-70-like"/>
</dbReference>
<feature type="compositionally biased region" description="Pro residues" evidence="5">
    <location>
        <begin position="545"/>
        <end position="569"/>
    </location>
</feature>
<keyword evidence="2" id="KW-0731">Sigma factor</keyword>
<protein>
    <recommendedName>
        <fullName evidence="8">Sigma-70 family RNA polymerase sigma factor</fullName>
    </recommendedName>
</protein>
<evidence type="ECO:0000256" key="1">
    <source>
        <dbReference type="ARBA" id="ARBA00023015"/>
    </source>
</evidence>
<evidence type="ECO:0000313" key="7">
    <source>
        <dbReference type="Proteomes" id="UP001569963"/>
    </source>
</evidence>
<evidence type="ECO:0000256" key="5">
    <source>
        <dbReference type="SAM" id="MobiDB-lite"/>
    </source>
</evidence>
<feature type="region of interest" description="Disordered" evidence="5">
    <location>
        <begin position="336"/>
        <end position="377"/>
    </location>
</feature>
<dbReference type="PANTHER" id="PTHR43133">
    <property type="entry name" value="RNA POLYMERASE ECF-TYPE SIGMA FACTO"/>
    <property type="match status" value="1"/>
</dbReference>
<keyword evidence="1" id="KW-0805">Transcription regulation</keyword>
<accession>A0ABV4QJ50</accession>
<dbReference type="EMBL" id="JAXCEI010000012">
    <property type="protein sequence ID" value="MFA1542425.1"/>
    <property type="molecule type" value="Genomic_DNA"/>
</dbReference>
<evidence type="ECO:0000256" key="3">
    <source>
        <dbReference type="ARBA" id="ARBA00023125"/>
    </source>
</evidence>
<dbReference type="PRINTS" id="PR01217">
    <property type="entry name" value="PRICHEXTENSN"/>
</dbReference>
<feature type="region of interest" description="Disordered" evidence="5">
    <location>
        <begin position="264"/>
        <end position="301"/>
    </location>
</feature>
<evidence type="ECO:0000256" key="4">
    <source>
        <dbReference type="ARBA" id="ARBA00023163"/>
    </source>
</evidence>
<keyword evidence="3" id="KW-0238">DNA-binding</keyword>
<evidence type="ECO:0000313" key="6">
    <source>
        <dbReference type="EMBL" id="MFA1542425.1"/>
    </source>
</evidence>
<proteinExistence type="predicted"/>
<organism evidence="6 7">
    <name type="scientific">Actinomadura monticuli</name>
    <dbReference type="NCBI Taxonomy" id="3097367"/>
    <lineage>
        <taxon>Bacteria</taxon>
        <taxon>Bacillati</taxon>
        <taxon>Actinomycetota</taxon>
        <taxon>Actinomycetes</taxon>
        <taxon>Streptosporangiales</taxon>
        <taxon>Thermomonosporaceae</taxon>
        <taxon>Actinomadura</taxon>
    </lineage>
</organism>
<evidence type="ECO:0008006" key="8">
    <source>
        <dbReference type="Google" id="ProtNLM"/>
    </source>
</evidence>
<keyword evidence="4" id="KW-0804">Transcription</keyword>
<reference evidence="6 7" key="1">
    <citation type="submission" date="2023-11" db="EMBL/GenBank/DDBJ databases">
        <title>Actinomadura monticuli sp. nov., isolated from volcanic ash.</title>
        <authorList>
            <person name="Lee S.D."/>
            <person name="Yang H."/>
            <person name="Kim I.S."/>
        </authorList>
    </citation>
    <scope>NUCLEOTIDE SEQUENCE [LARGE SCALE GENOMIC DNA]</scope>
    <source>
        <strain evidence="6 7">DLS-62</strain>
    </source>
</reference>